<name>A0A645DGV6_9ZZZZ</name>
<organism evidence="1">
    <name type="scientific">bioreactor metagenome</name>
    <dbReference type="NCBI Taxonomy" id="1076179"/>
    <lineage>
        <taxon>unclassified sequences</taxon>
        <taxon>metagenomes</taxon>
        <taxon>ecological metagenomes</taxon>
    </lineage>
</organism>
<gene>
    <name evidence="1" type="ORF">SDC9_135623</name>
</gene>
<protein>
    <submittedName>
        <fullName evidence="1">Uncharacterized protein</fullName>
    </submittedName>
</protein>
<proteinExistence type="predicted"/>
<dbReference type="EMBL" id="VSSQ01036126">
    <property type="protein sequence ID" value="MPM88519.1"/>
    <property type="molecule type" value="Genomic_DNA"/>
</dbReference>
<dbReference type="AlphaFoldDB" id="A0A645DGV6"/>
<evidence type="ECO:0000313" key="1">
    <source>
        <dbReference type="EMBL" id="MPM88519.1"/>
    </source>
</evidence>
<sequence>MAERTRLLDKSKSNTTQDSVSVNAAAAWNEGCWTLSGEIWVERSDRSKAHRKVRLNIQKSAQTIVPEKLVKARGGKGLAVEDKRKVKRALQ</sequence>
<reference evidence="1" key="1">
    <citation type="submission" date="2019-08" db="EMBL/GenBank/DDBJ databases">
        <authorList>
            <person name="Kucharzyk K."/>
            <person name="Murdoch R.W."/>
            <person name="Higgins S."/>
            <person name="Loffler F."/>
        </authorList>
    </citation>
    <scope>NUCLEOTIDE SEQUENCE</scope>
</reference>
<comment type="caution">
    <text evidence="1">The sequence shown here is derived from an EMBL/GenBank/DDBJ whole genome shotgun (WGS) entry which is preliminary data.</text>
</comment>
<accession>A0A645DGV6</accession>